<dbReference type="Pfam" id="PF13524">
    <property type="entry name" value="Glyco_trans_1_2"/>
    <property type="match status" value="1"/>
</dbReference>
<keyword evidence="5" id="KW-1185">Reference proteome</keyword>
<proteinExistence type="predicted"/>
<comment type="caution">
    <text evidence="4">The sequence shown here is derived from an EMBL/GenBank/DDBJ whole genome shotgun (WGS) entry which is preliminary data.</text>
</comment>
<organism evidence="4 5">
    <name type="scientific">Brevibacterium samyangense</name>
    <dbReference type="NCBI Taxonomy" id="366888"/>
    <lineage>
        <taxon>Bacteria</taxon>
        <taxon>Bacillati</taxon>
        <taxon>Actinomycetota</taxon>
        <taxon>Actinomycetes</taxon>
        <taxon>Micrococcales</taxon>
        <taxon>Brevibacteriaceae</taxon>
        <taxon>Brevibacterium</taxon>
    </lineage>
</organism>
<gene>
    <name evidence="4" type="ORF">GCM10009755_26770</name>
</gene>
<reference evidence="5" key="1">
    <citation type="journal article" date="2019" name="Int. J. Syst. Evol. Microbiol.">
        <title>The Global Catalogue of Microorganisms (GCM) 10K type strain sequencing project: providing services to taxonomists for standard genome sequencing and annotation.</title>
        <authorList>
            <consortium name="The Broad Institute Genomics Platform"/>
            <consortium name="The Broad Institute Genome Sequencing Center for Infectious Disease"/>
            <person name="Wu L."/>
            <person name="Ma J."/>
        </authorList>
    </citation>
    <scope>NUCLEOTIDE SEQUENCE [LARGE SCALE GENOMIC DNA]</scope>
    <source>
        <strain evidence="5">JCM 14546</strain>
    </source>
</reference>
<protein>
    <recommendedName>
        <fullName evidence="6">Glycosyl transferase family 2</fullName>
    </recommendedName>
</protein>
<dbReference type="Pfam" id="PF00535">
    <property type="entry name" value="Glycos_transf_2"/>
    <property type="match status" value="1"/>
</dbReference>
<dbReference type="Proteomes" id="UP001500755">
    <property type="component" value="Unassembled WGS sequence"/>
</dbReference>
<sequence length="1108" mass="121775">MKSKKALVLAAGGCVLLGLLVVGTVVWTPLVWIVLGLLQVLVLLVLLDSRRVLSARIFATTSKLERQLRTSGSAASRNGSKGSSSSHTSTGAQTPDEADVRTILASRIFDTEWYEVQADAEFPTAAEAVGDYLSRGRRAGLTPHPLFDPTFVFPKDWRTSKTDPLLKYIRNVDDAWTKPTSAVFDPALLDERLPESDFGPLASFVLNRGAEYPLPHERVDGNPAPTLTRVRADLVRASRDWHAREQALVPSRGSAEAPREEESLAELRAAFDAGDDRPLVSIVLPTWNRAASIRASIESVKNQSYDRWELIVADDGSVDDTELIVASESSRDARVHYLKLDHRGVSAARNSALAAATGDYVAFLDSDKAWDPEFLHTMIAHLVGTGTDAAYSVTAVSFGPRTVHHTVPATRESLLASNSVDQTALVVSRSVLDRTGGFDESLRRAVDYDLILSLTEITDLHLVPFVGVRYTEDDQDPNRISESQSVAWNFHVRDKHKWRRFEEPVLTAGRVTVVVDGIASGRELRNVLAGLTAWVDGTDHEIIVIAESHDWALVRSLEAVTSASGTAAVRFVYSLAGGSLPLSVNEAIRRATGEFLFLMSGGHRPLDGSLTDLLDELRTSEAEALHPVVLDGTRLIHDAGVVFPDGSTDPVPFLRGLPRDWPEWKERFVETPAAPWPLLMRTASALSVRGMNTKLRKLWADLDFSRRLSAERPILLDTHTAFQLLRANTYAKTADAAADVRMFHEEWSGRSEDSRALLDAAGVDVEFAGFDSVSAEKNPALWPVAHVRPRPLTSVKEGVPRLRWAIKTAAPAHEGAASWGDYHFGQSLASALRELGQSAVVDYGPNAARESAHLDDVVLNLRGLESFALPTESTKLLWVISHPDDVAAREIVGYDKAYAASTTWPGLMKSQWGVDVTPLLQCTDPSRFFIDDPADEVADKLVMVGNSRHQYRPAAWHTAHAGLPVAVYGNDWEGRVPEENIAGSYIPNDELRRYYRGARWALNDHWSDMRDHGFVSNRIFDVLASGGRLLTDEVDGLDDLVPRDILPQGVATFRSPAELLSVAEAGPGAVYTDENLRAASEYVRTHHSFAARAQVMLDDVLRLRSRKD</sequence>
<dbReference type="Gene3D" id="3.90.550.10">
    <property type="entry name" value="Spore Coat Polysaccharide Biosynthesis Protein SpsA, Chain A"/>
    <property type="match status" value="1"/>
</dbReference>
<dbReference type="EMBL" id="BAAANO010000031">
    <property type="protein sequence ID" value="GAA2013737.1"/>
    <property type="molecule type" value="Genomic_DNA"/>
</dbReference>
<dbReference type="InterPro" id="IPR029044">
    <property type="entry name" value="Nucleotide-diphossugar_trans"/>
</dbReference>
<dbReference type="SUPFAM" id="SSF53448">
    <property type="entry name" value="Nucleotide-diphospho-sugar transferases"/>
    <property type="match status" value="2"/>
</dbReference>
<evidence type="ECO:0000259" key="3">
    <source>
        <dbReference type="Pfam" id="PF13524"/>
    </source>
</evidence>
<feature type="domain" description="Spore protein YkvP/CgeB glycosyl transferase-like" evidence="3">
    <location>
        <begin position="960"/>
        <end position="1098"/>
    </location>
</feature>
<dbReference type="PANTHER" id="PTHR43685">
    <property type="entry name" value="GLYCOSYLTRANSFERASE"/>
    <property type="match status" value="1"/>
</dbReference>
<feature type="domain" description="Glycosyltransferase 2-like" evidence="2">
    <location>
        <begin position="281"/>
        <end position="402"/>
    </location>
</feature>
<dbReference type="RefSeq" id="WP_344310490.1">
    <property type="nucleotide sequence ID" value="NZ_BAAANO010000031.1"/>
</dbReference>
<evidence type="ECO:0000313" key="5">
    <source>
        <dbReference type="Proteomes" id="UP001500755"/>
    </source>
</evidence>
<evidence type="ECO:0000259" key="2">
    <source>
        <dbReference type="Pfam" id="PF00535"/>
    </source>
</evidence>
<dbReference type="InterPro" id="IPR001173">
    <property type="entry name" value="Glyco_trans_2-like"/>
</dbReference>
<evidence type="ECO:0000313" key="4">
    <source>
        <dbReference type="EMBL" id="GAA2013737.1"/>
    </source>
</evidence>
<name>A0ABP5F141_9MICO</name>
<dbReference type="InterPro" id="IPR050834">
    <property type="entry name" value="Glycosyltransf_2"/>
</dbReference>
<accession>A0ABP5F141</accession>
<dbReference type="InterPro" id="IPR055259">
    <property type="entry name" value="YkvP/CgeB_Glyco_trans-like"/>
</dbReference>
<evidence type="ECO:0008006" key="6">
    <source>
        <dbReference type="Google" id="ProtNLM"/>
    </source>
</evidence>
<feature type="region of interest" description="Disordered" evidence="1">
    <location>
        <begin position="69"/>
        <end position="96"/>
    </location>
</feature>
<feature type="compositionally biased region" description="Low complexity" evidence="1">
    <location>
        <begin position="71"/>
        <end position="94"/>
    </location>
</feature>
<evidence type="ECO:0000256" key="1">
    <source>
        <dbReference type="SAM" id="MobiDB-lite"/>
    </source>
</evidence>
<dbReference type="PANTHER" id="PTHR43685:SF2">
    <property type="entry name" value="GLYCOSYLTRANSFERASE 2-LIKE DOMAIN-CONTAINING PROTEIN"/>
    <property type="match status" value="1"/>
</dbReference>